<sequence length="127" mass="14114">KLLALTFVCTLVPSCINNSKPFNSYSLAFVSFLVGMSLMICLLLGYSLLFTVVKPRSRGDAWLCSPSETHTCSAANSVPIYNEQSSIHKTQQLETQLQSHTFLCTCEAELIANRKSYLSSMLLIRIN</sequence>
<keyword evidence="1" id="KW-1133">Transmembrane helix</keyword>
<dbReference type="AlphaFoldDB" id="A0A504YVN2"/>
<evidence type="ECO:0000313" key="3">
    <source>
        <dbReference type="Proteomes" id="UP000316759"/>
    </source>
</evidence>
<gene>
    <name evidence="2" type="ORF">FGIG_11591</name>
</gene>
<organism evidence="2 3">
    <name type="scientific">Fasciola gigantica</name>
    <name type="common">Giant liver fluke</name>
    <dbReference type="NCBI Taxonomy" id="46835"/>
    <lineage>
        <taxon>Eukaryota</taxon>
        <taxon>Metazoa</taxon>
        <taxon>Spiralia</taxon>
        <taxon>Lophotrochozoa</taxon>
        <taxon>Platyhelminthes</taxon>
        <taxon>Trematoda</taxon>
        <taxon>Digenea</taxon>
        <taxon>Plagiorchiida</taxon>
        <taxon>Echinostomata</taxon>
        <taxon>Echinostomatoidea</taxon>
        <taxon>Fasciolidae</taxon>
        <taxon>Fasciola</taxon>
    </lineage>
</organism>
<evidence type="ECO:0000256" key="1">
    <source>
        <dbReference type="SAM" id="Phobius"/>
    </source>
</evidence>
<reference evidence="2 3" key="1">
    <citation type="submission" date="2019-04" db="EMBL/GenBank/DDBJ databases">
        <title>Annotation for the trematode Fasciola gigantica.</title>
        <authorList>
            <person name="Choi Y.-J."/>
        </authorList>
    </citation>
    <scope>NUCLEOTIDE SEQUENCE [LARGE SCALE GENOMIC DNA]</scope>
    <source>
        <strain evidence="2">Uganda_cow_1</strain>
    </source>
</reference>
<dbReference type="Proteomes" id="UP000316759">
    <property type="component" value="Unassembled WGS sequence"/>
</dbReference>
<accession>A0A504YVN2</accession>
<dbReference type="EMBL" id="SUNJ01003073">
    <property type="protein sequence ID" value="TPP65514.1"/>
    <property type="molecule type" value="Genomic_DNA"/>
</dbReference>
<proteinExistence type="predicted"/>
<evidence type="ECO:0000313" key="2">
    <source>
        <dbReference type="EMBL" id="TPP65514.1"/>
    </source>
</evidence>
<comment type="caution">
    <text evidence="2">The sequence shown here is derived from an EMBL/GenBank/DDBJ whole genome shotgun (WGS) entry which is preliminary data.</text>
</comment>
<keyword evidence="1" id="KW-0472">Membrane</keyword>
<name>A0A504YVN2_FASGI</name>
<keyword evidence="3" id="KW-1185">Reference proteome</keyword>
<feature type="non-terminal residue" evidence="2">
    <location>
        <position position="1"/>
    </location>
</feature>
<keyword evidence="1" id="KW-0812">Transmembrane</keyword>
<protein>
    <submittedName>
        <fullName evidence="2">Uncharacterized protein</fullName>
    </submittedName>
</protein>
<feature type="transmembrane region" description="Helical" evidence="1">
    <location>
        <begin position="27"/>
        <end position="49"/>
    </location>
</feature>